<proteinExistence type="predicted"/>
<sequence length="264" mass="31139">MPFINNKEDKYRIVDEILSATDYYHVLGVKRNATSEEIRRAYIKKSRICHPDKFVPSYPRATQSFQILSIAYETLNNPSSKLVYDLSKQKGTFRVSSDDETNSNDTLQRVLHQLFNEMLEGEFQTLRAFIHTLNETNPAMHITEDAIIHIELAFKKMREIFQSTHQYYQVIQFELMRLYELQYELRQLSYFSLWKRMQLSITICKLLLQLPIIINTHSKQKQQLLQDVNNRKKEEQGLLNQNIESALKMAVGLLETGERLTNAW</sequence>
<organism evidence="2 3">
    <name type="scientific">Rhizopus oryzae</name>
    <name type="common">Mucormycosis agent</name>
    <name type="synonym">Rhizopus arrhizus var. delemar</name>
    <dbReference type="NCBI Taxonomy" id="64495"/>
    <lineage>
        <taxon>Eukaryota</taxon>
        <taxon>Fungi</taxon>
        <taxon>Fungi incertae sedis</taxon>
        <taxon>Mucoromycota</taxon>
        <taxon>Mucoromycotina</taxon>
        <taxon>Mucoromycetes</taxon>
        <taxon>Mucorales</taxon>
        <taxon>Mucorineae</taxon>
        <taxon>Rhizopodaceae</taxon>
        <taxon>Rhizopus</taxon>
    </lineage>
</organism>
<comment type="caution">
    <text evidence="2">The sequence shown here is derived from an EMBL/GenBank/DDBJ whole genome shotgun (WGS) entry which is preliminary data.</text>
</comment>
<dbReference type="PANTHER" id="PTHR44825">
    <property type="match status" value="1"/>
</dbReference>
<dbReference type="InterPro" id="IPR052763">
    <property type="entry name" value="DnaJ_C4"/>
</dbReference>
<dbReference type="PROSITE" id="PS00636">
    <property type="entry name" value="DNAJ_1"/>
    <property type="match status" value="1"/>
</dbReference>
<dbReference type="Proteomes" id="UP000716291">
    <property type="component" value="Unassembled WGS sequence"/>
</dbReference>
<dbReference type="Gene3D" id="1.10.287.110">
    <property type="entry name" value="DnaJ domain"/>
    <property type="match status" value="1"/>
</dbReference>
<feature type="domain" description="J" evidence="1">
    <location>
        <begin position="22"/>
        <end position="88"/>
    </location>
</feature>
<protein>
    <recommendedName>
        <fullName evidence="1">J domain-containing protein</fullName>
    </recommendedName>
</protein>
<name>A0A9P7BQS2_RHIOR</name>
<dbReference type="SUPFAM" id="SSF46565">
    <property type="entry name" value="Chaperone J-domain"/>
    <property type="match status" value="1"/>
</dbReference>
<dbReference type="OrthoDB" id="259708at2759"/>
<dbReference type="CDD" id="cd06257">
    <property type="entry name" value="DnaJ"/>
    <property type="match status" value="1"/>
</dbReference>
<keyword evidence="3" id="KW-1185">Reference proteome</keyword>
<dbReference type="PANTHER" id="PTHR44825:SF1">
    <property type="entry name" value="DNAJ HOMOLOG SUBFAMILY C MEMBER 4"/>
    <property type="match status" value="1"/>
</dbReference>
<dbReference type="Pfam" id="PF00226">
    <property type="entry name" value="DnaJ"/>
    <property type="match status" value="1"/>
</dbReference>
<dbReference type="InterPro" id="IPR001623">
    <property type="entry name" value="DnaJ_domain"/>
</dbReference>
<dbReference type="InterPro" id="IPR018253">
    <property type="entry name" value="DnaJ_domain_CS"/>
</dbReference>
<dbReference type="AlphaFoldDB" id="A0A9P7BQS2"/>
<dbReference type="EMBL" id="JAANQT010001053">
    <property type="protein sequence ID" value="KAG1306850.1"/>
    <property type="molecule type" value="Genomic_DNA"/>
</dbReference>
<evidence type="ECO:0000313" key="2">
    <source>
        <dbReference type="EMBL" id="KAG1306850.1"/>
    </source>
</evidence>
<dbReference type="SMART" id="SM00271">
    <property type="entry name" value="DnaJ"/>
    <property type="match status" value="1"/>
</dbReference>
<dbReference type="InterPro" id="IPR036869">
    <property type="entry name" value="J_dom_sf"/>
</dbReference>
<dbReference type="PRINTS" id="PR00625">
    <property type="entry name" value="JDOMAIN"/>
</dbReference>
<evidence type="ECO:0000313" key="3">
    <source>
        <dbReference type="Proteomes" id="UP000716291"/>
    </source>
</evidence>
<dbReference type="PROSITE" id="PS50076">
    <property type="entry name" value="DNAJ_2"/>
    <property type="match status" value="1"/>
</dbReference>
<gene>
    <name evidence="2" type="ORF">G6F64_007274</name>
</gene>
<accession>A0A9P7BQS2</accession>
<evidence type="ECO:0000259" key="1">
    <source>
        <dbReference type="PROSITE" id="PS50076"/>
    </source>
</evidence>
<reference evidence="2" key="1">
    <citation type="journal article" date="2020" name="Microb. Genom.">
        <title>Genetic diversity of clinical and environmental Mucorales isolates obtained from an investigation of mucormycosis cases among solid organ transplant recipients.</title>
        <authorList>
            <person name="Nguyen M.H."/>
            <person name="Kaul D."/>
            <person name="Muto C."/>
            <person name="Cheng S.J."/>
            <person name="Richter R.A."/>
            <person name="Bruno V.M."/>
            <person name="Liu G."/>
            <person name="Beyhan S."/>
            <person name="Sundermann A.J."/>
            <person name="Mounaud S."/>
            <person name="Pasculle A.W."/>
            <person name="Nierman W.C."/>
            <person name="Driscoll E."/>
            <person name="Cumbie R."/>
            <person name="Clancy C.J."/>
            <person name="Dupont C.L."/>
        </authorList>
    </citation>
    <scope>NUCLEOTIDE SEQUENCE</scope>
    <source>
        <strain evidence="2">GL11</strain>
    </source>
</reference>